<evidence type="ECO:0000256" key="6">
    <source>
        <dbReference type="ARBA" id="ARBA00023136"/>
    </source>
</evidence>
<evidence type="ECO:0000313" key="9">
    <source>
        <dbReference type="Proteomes" id="UP000006852"/>
    </source>
</evidence>
<organism evidence="8 9">
    <name type="scientific">Treponema succinifaciens (strain ATCC 33096 / DSM 2489 / 6091)</name>
    <dbReference type="NCBI Taxonomy" id="869209"/>
    <lineage>
        <taxon>Bacteria</taxon>
        <taxon>Pseudomonadati</taxon>
        <taxon>Spirochaetota</taxon>
        <taxon>Spirochaetia</taxon>
        <taxon>Spirochaetales</taxon>
        <taxon>Treponemataceae</taxon>
        <taxon>Treponema</taxon>
    </lineage>
</organism>
<dbReference type="EMBL" id="CP002631">
    <property type="protein sequence ID" value="AEB14469.1"/>
    <property type="molecule type" value="Genomic_DNA"/>
</dbReference>
<dbReference type="GO" id="GO:0015297">
    <property type="term" value="F:antiporter activity"/>
    <property type="evidence" value="ECO:0007669"/>
    <property type="project" value="InterPro"/>
</dbReference>
<feature type="transmembrane region" description="Helical" evidence="7">
    <location>
        <begin position="234"/>
        <end position="258"/>
    </location>
</feature>
<feature type="transmembrane region" description="Helical" evidence="7">
    <location>
        <begin position="128"/>
        <end position="148"/>
    </location>
</feature>
<dbReference type="GeneID" id="302998728"/>
<keyword evidence="3" id="KW-1003">Cell membrane</keyword>
<evidence type="ECO:0000256" key="7">
    <source>
        <dbReference type="SAM" id="Phobius"/>
    </source>
</evidence>
<keyword evidence="2" id="KW-0813">Transport</keyword>
<dbReference type="Proteomes" id="UP000006852">
    <property type="component" value="Chromosome"/>
</dbReference>
<reference evidence="9" key="2">
    <citation type="submission" date="2011-04" db="EMBL/GenBank/DDBJ databases">
        <title>The complete genome of chromosome of Treponema succinifaciens DSM 2489.</title>
        <authorList>
            <person name="Lucas S."/>
            <person name="Copeland A."/>
            <person name="Lapidus A."/>
            <person name="Bruce D."/>
            <person name="Goodwin L."/>
            <person name="Pitluck S."/>
            <person name="Peters L."/>
            <person name="Kyrpides N."/>
            <person name="Mavromatis K."/>
            <person name="Ivanova N."/>
            <person name="Ovchinnikova G."/>
            <person name="Teshima H."/>
            <person name="Detter J.C."/>
            <person name="Tapia R."/>
            <person name="Han C."/>
            <person name="Land M."/>
            <person name="Hauser L."/>
            <person name="Markowitz V."/>
            <person name="Cheng J.-F."/>
            <person name="Hugenholtz P."/>
            <person name="Woyke T."/>
            <person name="Wu D."/>
            <person name="Gronow S."/>
            <person name="Wellnitz S."/>
            <person name="Brambilla E."/>
            <person name="Klenk H.-P."/>
            <person name="Eisen J.A."/>
        </authorList>
    </citation>
    <scope>NUCLEOTIDE SEQUENCE [LARGE SCALE GENOMIC DNA]</scope>
    <source>
        <strain evidence="9">ATCC 33096 / DSM 2489 / 6091</strain>
    </source>
</reference>
<dbReference type="PANTHER" id="PTHR42925">
    <property type="entry name" value="MULTIDRUG AND TOXIN EFFLUX PROTEIN MATE FAMILY"/>
    <property type="match status" value="1"/>
</dbReference>
<evidence type="ECO:0000256" key="3">
    <source>
        <dbReference type="ARBA" id="ARBA00022475"/>
    </source>
</evidence>
<feature type="transmembrane region" description="Helical" evidence="7">
    <location>
        <begin position="160"/>
        <end position="181"/>
    </location>
</feature>
<comment type="subcellular location">
    <subcellularLocation>
        <location evidence="1">Cell membrane</location>
        <topology evidence="1">Multi-pass membrane protein</topology>
    </subcellularLocation>
</comment>
<keyword evidence="9" id="KW-1185">Reference proteome</keyword>
<feature type="transmembrane region" description="Helical" evidence="7">
    <location>
        <begin position="278"/>
        <end position="301"/>
    </location>
</feature>
<proteinExistence type="predicted"/>
<feature type="transmembrane region" description="Helical" evidence="7">
    <location>
        <begin position="54"/>
        <end position="75"/>
    </location>
</feature>
<evidence type="ECO:0000256" key="5">
    <source>
        <dbReference type="ARBA" id="ARBA00022989"/>
    </source>
</evidence>
<keyword evidence="4 7" id="KW-0812">Transmembrane</keyword>
<dbReference type="STRING" id="869209.Tresu_1569"/>
<keyword evidence="6 7" id="KW-0472">Membrane</keyword>
<dbReference type="CDD" id="cd13134">
    <property type="entry name" value="MATE_like_8"/>
    <property type="match status" value="1"/>
</dbReference>
<dbReference type="InterPro" id="IPR047135">
    <property type="entry name" value="YsiQ"/>
</dbReference>
<dbReference type="eggNOG" id="COG0534">
    <property type="taxonomic scope" value="Bacteria"/>
</dbReference>
<dbReference type="OrthoDB" id="9780160at2"/>
<protein>
    <submittedName>
        <fullName evidence="8">MATE efflux family protein</fullName>
    </submittedName>
</protein>
<dbReference type="Pfam" id="PF01554">
    <property type="entry name" value="MatE"/>
    <property type="match status" value="2"/>
</dbReference>
<dbReference type="KEGG" id="tsu:Tresu_1569"/>
<feature type="transmembrane region" description="Helical" evidence="7">
    <location>
        <begin position="313"/>
        <end position="337"/>
    </location>
</feature>
<dbReference type="NCBIfam" id="TIGR00797">
    <property type="entry name" value="matE"/>
    <property type="match status" value="1"/>
</dbReference>
<sequence length="447" mass="49078">MNKQFYKDSLKMLFPIILQNIFAAMMGSVDVIMLNSIGQDAIAAGSLATQYSGLVFMFYSGISSGSILLAAQYFGKKDFKALEAIEGIALKCSLAVAVAFSVGASLFPEKLMRVYTADPVLISEGAEYLRIIWVFYLLWAVSNTYFSMLRSANHVSVATFFNGVGFFLNIILNAVFIFGFFGIEKMGIRGVALATCISQAVCVAGCFIVSARSKDIKLKFSYMFIKSSSLAKDFFKMSLPALLNDVSWGAAFSAYVAIMGRLGSDVVAANSIVCVVRNFATVFCYAVAAVGGIIVGNLIGADKIDEAEKGAKEFLKVTVITGAFGGLLIFISIPFVLKYASLSTLAMHYLKQMLFINVYYVMGTAVNTTLIAGIFRAGGCTKFGLICDTIDMWGYGITAGILTAFVFKLPVVWVYFFMCLDEFVKWPWVFSFYKSKKWLRNITRTEY</sequence>
<dbReference type="RefSeq" id="WP_013701751.1">
    <property type="nucleotide sequence ID" value="NC_015385.1"/>
</dbReference>
<name>F2NVN2_TRES6</name>
<dbReference type="GO" id="GO:0042910">
    <property type="term" value="F:xenobiotic transmembrane transporter activity"/>
    <property type="evidence" value="ECO:0007669"/>
    <property type="project" value="InterPro"/>
</dbReference>
<dbReference type="InterPro" id="IPR002528">
    <property type="entry name" value="MATE_fam"/>
</dbReference>
<dbReference type="AlphaFoldDB" id="F2NVN2"/>
<dbReference type="PANTHER" id="PTHR42925:SF2">
    <property type="entry name" value="NA+ DRIVEN MULTIDRUG EFFLUX PUMP"/>
    <property type="match status" value="1"/>
</dbReference>
<gene>
    <name evidence="8" type="ordered locus">Tresu_1569</name>
</gene>
<feature type="transmembrane region" description="Helical" evidence="7">
    <location>
        <begin position="12"/>
        <end position="34"/>
    </location>
</feature>
<feature type="transmembrane region" description="Helical" evidence="7">
    <location>
        <begin position="187"/>
        <end position="213"/>
    </location>
</feature>
<keyword evidence="5 7" id="KW-1133">Transmembrane helix</keyword>
<feature type="transmembrane region" description="Helical" evidence="7">
    <location>
        <begin position="390"/>
        <end position="407"/>
    </location>
</feature>
<dbReference type="InterPro" id="IPR048279">
    <property type="entry name" value="MdtK-like"/>
</dbReference>
<feature type="transmembrane region" description="Helical" evidence="7">
    <location>
        <begin position="357"/>
        <end position="378"/>
    </location>
</feature>
<dbReference type="GO" id="GO:0005886">
    <property type="term" value="C:plasma membrane"/>
    <property type="evidence" value="ECO:0007669"/>
    <property type="project" value="UniProtKB-SubCell"/>
</dbReference>
<dbReference type="HOGENOM" id="CLU_012893_5_1_12"/>
<evidence type="ECO:0000256" key="4">
    <source>
        <dbReference type="ARBA" id="ARBA00022692"/>
    </source>
</evidence>
<evidence type="ECO:0000313" key="8">
    <source>
        <dbReference type="EMBL" id="AEB14469.1"/>
    </source>
</evidence>
<accession>F2NVN2</accession>
<evidence type="ECO:0000256" key="1">
    <source>
        <dbReference type="ARBA" id="ARBA00004651"/>
    </source>
</evidence>
<feature type="transmembrane region" description="Helical" evidence="7">
    <location>
        <begin position="87"/>
        <end position="108"/>
    </location>
</feature>
<reference evidence="8 9" key="1">
    <citation type="journal article" date="2011" name="Stand. Genomic Sci.">
        <title>Complete genome sequence of Treponema succinifaciens type strain (6091).</title>
        <authorList>
            <person name="Han C."/>
            <person name="Gronow S."/>
            <person name="Teshima H."/>
            <person name="Lapidus A."/>
            <person name="Nolan M."/>
            <person name="Lucas S."/>
            <person name="Hammon N."/>
            <person name="Deshpande S."/>
            <person name="Cheng J.F."/>
            <person name="Zeytun A."/>
            <person name="Tapia R."/>
            <person name="Goodwin L."/>
            <person name="Pitluck S."/>
            <person name="Liolios K."/>
            <person name="Pagani I."/>
            <person name="Ivanova N."/>
            <person name="Mavromatis K."/>
            <person name="Mikhailova N."/>
            <person name="Huntemann M."/>
            <person name="Pati A."/>
            <person name="Chen A."/>
            <person name="Palaniappan K."/>
            <person name="Land M."/>
            <person name="Hauser L."/>
            <person name="Brambilla E.M."/>
            <person name="Rohde M."/>
            <person name="Goker M."/>
            <person name="Woyke T."/>
            <person name="Bristow J."/>
            <person name="Eisen J.A."/>
            <person name="Markowitz V."/>
            <person name="Hugenholtz P."/>
            <person name="Kyrpides N.C."/>
            <person name="Klenk H.P."/>
            <person name="Detter J.C."/>
        </authorList>
    </citation>
    <scope>NUCLEOTIDE SEQUENCE [LARGE SCALE GENOMIC DNA]</scope>
    <source>
        <strain evidence="9">ATCC 33096 / DSM 2489 / 6091</strain>
    </source>
</reference>
<evidence type="ECO:0000256" key="2">
    <source>
        <dbReference type="ARBA" id="ARBA00022448"/>
    </source>
</evidence>
<dbReference type="PIRSF" id="PIRSF006603">
    <property type="entry name" value="DinF"/>
    <property type="match status" value="1"/>
</dbReference>